<dbReference type="PANTHER" id="PTHR43377">
    <property type="entry name" value="BILIVERDIN REDUCTASE A"/>
    <property type="match status" value="1"/>
</dbReference>
<dbReference type="STRING" id="1544798.LH29_24265"/>
<organism evidence="3 4">
    <name type="scientific">Draconibacterium sediminis</name>
    <dbReference type="NCBI Taxonomy" id="1544798"/>
    <lineage>
        <taxon>Bacteria</taxon>
        <taxon>Pseudomonadati</taxon>
        <taxon>Bacteroidota</taxon>
        <taxon>Bacteroidia</taxon>
        <taxon>Marinilabiliales</taxon>
        <taxon>Prolixibacteraceae</taxon>
        <taxon>Draconibacterium</taxon>
    </lineage>
</organism>
<feature type="domain" description="Gfo/Idh/MocA-like oxidoreductase C-terminal" evidence="2">
    <location>
        <begin position="172"/>
        <end position="454"/>
    </location>
</feature>
<gene>
    <name evidence="3" type="ORF">LH29_24265</name>
</gene>
<dbReference type="RefSeq" id="WP_045033787.1">
    <property type="nucleotide sequence ID" value="NZ_JRHC01000011.1"/>
</dbReference>
<dbReference type="Gene3D" id="3.40.50.720">
    <property type="entry name" value="NAD(P)-binding Rossmann-like Domain"/>
    <property type="match status" value="1"/>
</dbReference>
<dbReference type="AlphaFoldDB" id="A0A0D8J518"/>
<sequence>MQNRRNFLATIGTIAAGAVVSNPLKAAVLSEGEKLKLVLVGTGIRGNSFWGKRLVDEYGDILEFVALVDINPGRVKYAADYIGVGKDCKTYTEFDDMIEEQSPDLIIVTTPDATHHQYIIKALENGVDVLTEKPMTTDEDKCQEILDAERRYKRKVIVGFNYRWSPYNTKIKELLMNNTIGKLVSVDFSWMLNTSHGASYFRRWHGQREWSGTLLIHKATHHFDLLNWWIDSDPDEVYANGDLEFYGNRRDKSGVNCRSCNEKDSCAFFWDITKSQTDYNLYVKHEQHDGYIRDNCLFRPEINIYDKMNVNVKYANNVYLNYMLTTYSPWEGWRVAFNGTEGRIEAFLDVPYLEDVQISQEDMHRAEMDQSGDQDQINKPIILHKLWGEQEIINVGYSRGGHGGGDERLHDHIFRTPDAEDEYQHLAGTRDGAMSVLIGTAARNSIESGMPVKVGSLTTLQPRAKRLV</sequence>
<dbReference type="GO" id="GO:0000166">
    <property type="term" value="F:nucleotide binding"/>
    <property type="evidence" value="ECO:0007669"/>
    <property type="project" value="InterPro"/>
</dbReference>
<protein>
    <submittedName>
        <fullName evidence="3">4,5-dihydroxyphthalate dehydrogenase</fullName>
    </submittedName>
</protein>
<keyword evidence="4" id="KW-1185">Reference proteome</keyword>
<name>A0A0D8J518_9BACT</name>
<accession>A0A0D8J518</accession>
<dbReference type="Pfam" id="PF01408">
    <property type="entry name" value="GFO_IDH_MocA"/>
    <property type="match status" value="1"/>
</dbReference>
<dbReference type="PROSITE" id="PS51318">
    <property type="entry name" value="TAT"/>
    <property type="match status" value="1"/>
</dbReference>
<dbReference type="Pfam" id="PF02894">
    <property type="entry name" value="GFO_IDH_MocA_C"/>
    <property type="match status" value="1"/>
</dbReference>
<feature type="domain" description="Gfo/Idh/MocA-like oxidoreductase N-terminal" evidence="1">
    <location>
        <begin position="36"/>
        <end position="160"/>
    </location>
</feature>
<dbReference type="PATRIC" id="fig|1544798.3.peg.2182"/>
<dbReference type="EMBL" id="JRHC01000011">
    <property type="protein sequence ID" value="KJF41621.1"/>
    <property type="molecule type" value="Genomic_DNA"/>
</dbReference>
<dbReference type="PANTHER" id="PTHR43377:SF2">
    <property type="entry name" value="BINDING ROSSMANN FOLD OXIDOREDUCTASE, PUTATIVE (AFU_ORTHOLOGUE AFUA_4G00560)-RELATED"/>
    <property type="match status" value="1"/>
</dbReference>
<dbReference type="InterPro" id="IPR051450">
    <property type="entry name" value="Gfo/Idh/MocA_Oxidoreductases"/>
</dbReference>
<proteinExistence type="predicted"/>
<evidence type="ECO:0000259" key="2">
    <source>
        <dbReference type="Pfam" id="PF02894"/>
    </source>
</evidence>
<evidence type="ECO:0000259" key="1">
    <source>
        <dbReference type="Pfam" id="PF01408"/>
    </source>
</evidence>
<dbReference type="SUPFAM" id="SSF55347">
    <property type="entry name" value="Glyceraldehyde-3-phosphate dehydrogenase-like, C-terminal domain"/>
    <property type="match status" value="1"/>
</dbReference>
<dbReference type="InterPro" id="IPR004104">
    <property type="entry name" value="Gfo/Idh/MocA-like_OxRdtase_C"/>
</dbReference>
<dbReference type="Proteomes" id="UP000032544">
    <property type="component" value="Unassembled WGS sequence"/>
</dbReference>
<dbReference type="InterPro" id="IPR036291">
    <property type="entry name" value="NAD(P)-bd_dom_sf"/>
</dbReference>
<dbReference type="SUPFAM" id="SSF51735">
    <property type="entry name" value="NAD(P)-binding Rossmann-fold domains"/>
    <property type="match status" value="1"/>
</dbReference>
<reference evidence="3 4" key="1">
    <citation type="submission" date="2014-09" db="EMBL/GenBank/DDBJ databases">
        <title>Draft Genome Sequence of Draconibacterium sp. JN14CK-3.</title>
        <authorList>
            <person name="Dong C."/>
            <person name="Lai Q."/>
            <person name="Shao Z."/>
        </authorList>
    </citation>
    <scope>NUCLEOTIDE SEQUENCE [LARGE SCALE GENOMIC DNA]</scope>
    <source>
        <strain evidence="3 4">JN14CK-3</strain>
    </source>
</reference>
<dbReference type="Gene3D" id="3.30.360.10">
    <property type="entry name" value="Dihydrodipicolinate Reductase, domain 2"/>
    <property type="match status" value="1"/>
</dbReference>
<evidence type="ECO:0000313" key="3">
    <source>
        <dbReference type="EMBL" id="KJF41621.1"/>
    </source>
</evidence>
<dbReference type="InterPro" id="IPR006311">
    <property type="entry name" value="TAT_signal"/>
</dbReference>
<dbReference type="OrthoDB" id="9781031at2"/>
<comment type="caution">
    <text evidence="3">The sequence shown here is derived from an EMBL/GenBank/DDBJ whole genome shotgun (WGS) entry which is preliminary data.</text>
</comment>
<dbReference type="InterPro" id="IPR000683">
    <property type="entry name" value="Gfo/Idh/MocA-like_OxRdtase_N"/>
</dbReference>
<evidence type="ECO:0000313" key="4">
    <source>
        <dbReference type="Proteomes" id="UP000032544"/>
    </source>
</evidence>